<evidence type="ECO:0000256" key="1">
    <source>
        <dbReference type="ARBA" id="ARBA00004141"/>
    </source>
</evidence>
<evidence type="ECO:0000256" key="6">
    <source>
        <dbReference type="ARBA" id="ARBA00023136"/>
    </source>
</evidence>
<evidence type="ECO:0000256" key="5">
    <source>
        <dbReference type="ARBA" id="ARBA00022989"/>
    </source>
</evidence>
<dbReference type="OrthoDB" id="8185860at2759"/>
<keyword evidence="2" id="KW-0716">Sensory transduction</keyword>
<keyword evidence="10" id="KW-1185">Reference proteome</keyword>
<feature type="non-terminal residue" evidence="9">
    <location>
        <position position="52"/>
    </location>
</feature>
<keyword evidence="5" id="KW-1133">Transmembrane helix</keyword>
<dbReference type="InterPro" id="IPR004117">
    <property type="entry name" value="7tm6_olfct_rcpt"/>
</dbReference>
<sequence length="52" mass="6041">SLQIGHACYMSEWYLSNNRTRKYLFIIMERSKRPLKITTMKISALSLSAFAA</sequence>
<name>A0A8K0DE48_IGNLU</name>
<evidence type="ECO:0000256" key="8">
    <source>
        <dbReference type="ARBA" id="ARBA00023224"/>
    </source>
</evidence>
<evidence type="ECO:0000256" key="2">
    <source>
        <dbReference type="ARBA" id="ARBA00022606"/>
    </source>
</evidence>
<evidence type="ECO:0000313" key="10">
    <source>
        <dbReference type="Proteomes" id="UP000801492"/>
    </source>
</evidence>
<dbReference type="GO" id="GO:0007165">
    <property type="term" value="P:signal transduction"/>
    <property type="evidence" value="ECO:0007669"/>
    <property type="project" value="UniProtKB-KW"/>
</dbReference>
<keyword evidence="3" id="KW-0812">Transmembrane</keyword>
<comment type="caution">
    <text evidence="9">The sequence shown here is derived from an EMBL/GenBank/DDBJ whole genome shotgun (WGS) entry which is preliminary data.</text>
</comment>
<dbReference type="Pfam" id="PF02949">
    <property type="entry name" value="7tm_6"/>
    <property type="match status" value="1"/>
</dbReference>
<evidence type="ECO:0000256" key="4">
    <source>
        <dbReference type="ARBA" id="ARBA00022725"/>
    </source>
</evidence>
<comment type="subcellular location">
    <subcellularLocation>
        <location evidence="1">Membrane</location>
        <topology evidence="1">Multi-pass membrane protein</topology>
    </subcellularLocation>
</comment>
<organism evidence="9 10">
    <name type="scientific">Ignelater luminosus</name>
    <name type="common">Cucubano</name>
    <name type="synonym">Pyrophorus luminosus</name>
    <dbReference type="NCBI Taxonomy" id="2038154"/>
    <lineage>
        <taxon>Eukaryota</taxon>
        <taxon>Metazoa</taxon>
        <taxon>Ecdysozoa</taxon>
        <taxon>Arthropoda</taxon>
        <taxon>Hexapoda</taxon>
        <taxon>Insecta</taxon>
        <taxon>Pterygota</taxon>
        <taxon>Neoptera</taxon>
        <taxon>Endopterygota</taxon>
        <taxon>Coleoptera</taxon>
        <taxon>Polyphaga</taxon>
        <taxon>Elateriformia</taxon>
        <taxon>Elateroidea</taxon>
        <taxon>Elateridae</taxon>
        <taxon>Agrypninae</taxon>
        <taxon>Pyrophorini</taxon>
        <taxon>Ignelater</taxon>
    </lineage>
</organism>
<evidence type="ECO:0000313" key="9">
    <source>
        <dbReference type="EMBL" id="KAF2904104.1"/>
    </source>
</evidence>
<protein>
    <submittedName>
        <fullName evidence="9">Uncharacterized protein</fullName>
    </submittedName>
</protein>
<dbReference type="GO" id="GO:0004984">
    <property type="term" value="F:olfactory receptor activity"/>
    <property type="evidence" value="ECO:0007669"/>
    <property type="project" value="InterPro"/>
</dbReference>
<dbReference type="Proteomes" id="UP000801492">
    <property type="component" value="Unassembled WGS sequence"/>
</dbReference>
<dbReference type="GO" id="GO:0005549">
    <property type="term" value="F:odorant binding"/>
    <property type="evidence" value="ECO:0007669"/>
    <property type="project" value="InterPro"/>
</dbReference>
<gene>
    <name evidence="9" type="ORF">ILUMI_02057</name>
</gene>
<keyword evidence="8" id="KW-0807">Transducer</keyword>
<dbReference type="AlphaFoldDB" id="A0A8K0DE48"/>
<proteinExistence type="predicted"/>
<reference evidence="9" key="1">
    <citation type="submission" date="2019-08" db="EMBL/GenBank/DDBJ databases">
        <title>The genome of the North American firefly Photinus pyralis.</title>
        <authorList>
            <consortium name="Photinus pyralis genome working group"/>
            <person name="Fallon T.R."/>
            <person name="Sander Lower S.E."/>
            <person name="Weng J.-K."/>
        </authorList>
    </citation>
    <scope>NUCLEOTIDE SEQUENCE</scope>
    <source>
        <strain evidence="9">TRF0915ILg1</strain>
        <tissue evidence="9">Whole body</tissue>
    </source>
</reference>
<keyword evidence="7" id="KW-0675">Receptor</keyword>
<dbReference type="GO" id="GO:0016020">
    <property type="term" value="C:membrane"/>
    <property type="evidence" value="ECO:0007669"/>
    <property type="project" value="UniProtKB-SubCell"/>
</dbReference>
<keyword evidence="4" id="KW-0552">Olfaction</keyword>
<evidence type="ECO:0000256" key="7">
    <source>
        <dbReference type="ARBA" id="ARBA00023170"/>
    </source>
</evidence>
<evidence type="ECO:0000256" key="3">
    <source>
        <dbReference type="ARBA" id="ARBA00022692"/>
    </source>
</evidence>
<dbReference type="EMBL" id="VTPC01000856">
    <property type="protein sequence ID" value="KAF2904104.1"/>
    <property type="molecule type" value="Genomic_DNA"/>
</dbReference>
<accession>A0A8K0DE48</accession>
<feature type="non-terminal residue" evidence="9">
    <location>
        <position position="1"/>
    </location>
</feature>
<keyword evidence="6" id="KW-0472">Membrane</keyword>